<sequence length="179" mass="19830">MLPRFENLRLPSACVPPDGTREKRLRRVFAALSASAAATGIAFSLSGCSVVHINGSLRTTDDGICVVRPEKVTDRVHDMLIKLLDKKGFAVVELPPGADPGACPQTIVYNWAGEQYYVPALVKQYAINIDLYVNGEKYANASFDPSRNLVSTHSRYIPFSRYLARMLDRLFPGRTEIGR</sequence>
<accession>A0ABS2DSD5</accession>
<protein>
    <recommendedName>
        <fullName evidence="3">Lipoprotein</fullName>
    </recommendedName>
</protein>
<comment type="caution">
    <text evidence="1">The sequence shown here is derived from an EMBL/GenBank/DDBJ whole genome shotgun (WGS) entry which is preliminary data.</text>
</comment>
<gene>
    <name evidence="1" type="ORF">H6A60_06070</name>
</gene>
<keyword evidence="2" id="KW-1185">Reference proteome</keyword>
<reference evidence="1 2" key="1">
    <citation type="journal article" date="2021" name="Sci. Rep.">
        <title>The distribution of antibiotic resistance genes in chicken gut microbiota commensals.</title>
        <authorList>
            <person name="Juricova H."/>
            <person name="Matiasovicova J."/>
            <person name="Kubasova T."/>
            <person name="Cejkova D."/>
            <person name="Rychlik I."/>
        </authorList>
    </citation>
    <scope>NUCLEOTIDE SEQUENCE [LARGE SCALE GENOMIC DNA]</scope>
    <source>
        <strain evidence="1 2">An829</strain>
    </source>
</reference>
<evidence type="ECO:0008006" key="3">
    <source>
        <dbReference type="Google" id="ProtNLM"/>
    </source>
</evidence>
<organism evidence="1 2">
    <name type="scientific">Sutterella massiliensis</name>
    <dbReference type="NCBI Taxonomy" id="1816689"/>
    <lineage>
        <taxon>Bacteria</taxon>
        <taxon>Pseudomonadati</taxon>
        <taxon>Pseudomonadota</taxon>
        <taxon>Betaproteobacteria</taxon>
        <taxon>Burkholderiales</taxon>
        <taxon>Sutterellaceae</taxon>
        <taxon>Sutterella</taxon>
    </lineage>
</organism>
<name>A0ABS2DSD5_9BURK</name>
<dbReference type="EMBL" id="JACJJC010000007">
    <property type="protein sequence ID" value="MBM6704052.1"/>
    <property type="molecule type" value="Genomic_DNA"/>
</dbReference>
<evidence type="ECO:0000313" key="2">
    <source>
        <dbReference type="Proteomes" id="UP000715095"/>
    </source>
</evidence>
<dbReference type="Proteomes" id="UP000715095">
    <property type="component" value="Unassembled WGS sequence"/>
</dbReference>
<dbReference type="RefSeq" id="WP_205102515.1">
    <property type="nucleotide sequence ID" value="NZ_JACJJC010000007.1"/>
</dbReference>
<proteinExistence type="predicted"/>
<evidence type="ECO:0000313" key="1">
    <source>
        <dbReference type="EMBL" id="MBM6704052.1"/>
    </source>
</evidence>